<proteinExistence type="predicted"/>
<accession>A0ABQ9AVY5</accession>
<evidence type="ECO:0000313" key="2">
    <source>
        <dbReference type="EMBL" id="KAJ6360963.1"/>
    </source>
</evidence>
<name>A0ABQ9AVY5_9ROSI</name>
<evidence type="ECO:0000313" key="3">
    <source>
        <dbReference type="Proteomes" id="UP001141253"/>
    </source>
</evidence>
<comment type="caution">
    <text evidence="2">The sequence shown here is derived from an EMBL/GenBank/DDBJ whole genome shotgun (WGS) entry which is preliminary data.</text>
</comment>
<evidence type="ECO:0000256" key="1">
    <source>
        <dbReference type="SAM" id="MobiDB-lite"/>
    </source>
</evidence>
<protein>
    <submittedName>
        <fullName evidence="2">Uncharacterized protein</fullName>
    </submittedName>
</protein>
<keyword evidence="3" id="KW-1185">Reference proteome</keyword>
<reference evidence="2" key="2">
    <citation type="journal article" date="2023" name="Int. J. Mol. Sci.">
        <title>De Novo Assembly and Annotation of 11 Diverse Shrub Willow (Salix) Genomes Reveals Novel Gene Organization in Sex-Linked Regions.</title>
        <authorList>
            <person name="Hyden B."/>
            <person name="Feng K."/>
            <person name="Yates T.B."/>
            <person name="Jawdy S."/>
            <person name="Cereghino C."/>
            <person name="Smart L.B."/>
            <person name="Muchero W."/>
        </authorList>
    </citation>
    <scope>NUCLEOTIDE SEQUENCE</scope>
    <source>
        <tissue evidence="2">Shoot tip</tissue>
    </source>
</reference>
<reference evidence="2" key="1">
    <citation type="submission" date="2022-10" db="EMBL/GenBank/DDBJ databases">
        <authorList>
            <person name="Hyden B.L."/>
            <person name="Feng K."/>
            <person name="Yates T."/>
            <person name="Jawdy S."/>
            <person name="Smart L.B."/>
            <person name="Muchero W."/>
        </authorList>
    </citation>
    <scope>NUCLEOTIDE SEQUENCE</scope>
    <source>
        <tissue evidence="2">Shoot tip</tissue>
    </source>
</reference>
<dbReference type="EMBL" id="JAPFFI010000015">
    <property type="protein sequence ID" value="KAJ6360963.1"/>
    <property type="molecule type" value="Genomic_DNA"/>
</dbReference>
<feature type="region of interest" description="Disordered" evidence="1">
    <location>
        <begin position="46"/>
        <end position="81"/>
    </location>
</feature>
<feature type="compositionally biased region" description="Basic and acidic residues" evidence="1">
    <location>
        <begin position="71"/>
        <end position="81"/>
    </location>
</feature>
<gene>
    <name evidence="2" type="ORF">OIU77_004899</name>
</gene>
<dbReference type="Proteomes" id="UP001141253">
    <property type="component" value="Chromosome 13"/>
</dbReference>
<organism evidence="2 3">
    <name type="scientific">Salix suchowensis</name>
    <dbReference type="NCBI Taxonomy" id="1278906"/>
    <lineage>
        <taxon>Eukaryota</taxon>
        <taxon>Viridiplantae</taxon>
        <taxon>Streptophyta</taxon>
        <taxon>Embryophyta</taxon>
        <taxon>Tracheophyta</taxon>
        <taxon>Spermatophyta</taxon>
        <taxon>Magnoliopsida</taxon>
        <taxon>eudicotyledons</taxon>
        <taxon>Gunneridae</taxon>
        <taxon>Pentapetalae</taxon>
        <taxon>rosids</taxon>
        <taxon>fabids</taxon>
        <taxon>Malpighiales</taxon>
        <taxon>Salicaceae</taxon>
        <taxon>Saliceae</taxon>
        <taxon>Salix</taxon>
    </lineage>
</organism>
<sequence>MASTPTHHFYVISTALDPTHLSQLFFTKQQHHLSLNSISHFCSPSPLPLQKNNKNPDGKNEIFRPNPPKNPRKDRILSCGY</sequence>